<feature type="compositionally biased region" description="Polar residues" evidence="1">
    <location>
        <begin position="1"/>
        <end position="18"/>
    </location>
</feature>
<proteinExistence type="predicted"/>
<protein>
    <submittedName>
        <fullName evidence="2">Uncharacterized protein</fullName>
    </submittedName>
</protein>
<evidence type="ECO:0000313" key="2">
    <source>
        <dbReference type="EMBL" id="NNG57152.1"/>
    </source>
</evidence>
<reference evidence="2 3" key="1">
    <citation type="submission" date="2020-05" db="EMBL/GenBank/DDBJ databases">
        <title>Draft Genome Sequences of Sphingomonas sp. Isolated from the International Space Station.</title>
        <authorList>
            <person name="Bijlani S."/>
            <person name="Singh N.K."/>
            <person name="Mason C.E."/>
            <person name="Wang C.C."/>
            <person name="Venkateswaran K."/>
        </authorList>
    </citation>
    <scope>NUCLEOTIDE SEQUENCE [LARGE SCALE GENOMIC DNA]</scope>
    <source>
        <strain evidence="2 3">FKI-L5-BR-P1</strain>
    </source>
</reference>
<organism evidence="2 3">
    <name type="scientific">Sphingomonas paucimobilis</name>
    <name type="common">Pseudomonas paucimobilis</name>
    <dbReference type="NCBI Taxonomy" id="13689"/>
    <lineage>
        <taxon>Bacteria</taxon>
        <taxon>Pseudomonadati</taxon>
        <taxon>Pseudomonadota</taxon>
        <taxon>Alphaproteobacteria</taxon>
        <taxon>Sphingomonadales</taxon>
        <taxon>Sphingomonadaceae</taxon>
        <taxon>Sphingomonas</taxon>
    </lineage>
</organism>
<dbReference type="AlphaFoldDB" id="A0A7Y2KNE7"/>
<feature type="region of interest" description="Disordered" evidence="1">
    <location>
        <begin position="1"/>
        <end position="63"/>
    </location>
</feature>
<evidence type="ECO:0000256" key="1">
    <source>
        <dbReference type="SAM" id="MobiDB-lite"/>
    </source>
</evidence>
<name>A0A7Y2KNE7_SPHPI</name>
<dbReference type="EMBL" id="JABEOU010000023">
    <property type="protein sequence ID" value="NNG57152.1"/>
    <property type="molecule type" value="Genomic_DNA"/>
</dbReference>
<accession>A0A7Y2KNE7</accession>
<dbReference type="Proteomes" id="UP000550136">
    <property type="component" value="Unassembled WGS sequence"/>
</dbReference>
<gene>
    <name evidence="2" type="ORF">HKX06_07150</name>
</gene>
<comment type="caution">
    <text evidence="2">The sequence shown here is derived from an EMBL/GenBank/DDBJ whole genome shotgun (WGS) entry which is preliminary data.</text>
</comment>
<sequence length="63" mass="6321">MLPSATRNAGTTGRASGTNHDEGLVRLSTLGRAILAPSDGGRSNDASLAPTPAVAPRPGLRRG</sequence>
<dbReference type="RefSeq" id="WP_170170792.1">
    <property type="nucleotide sequence ID" value="NZ_JABEOU010000023.1"/>
</dbReference>
<evidence type="ECO:0000313" key="3">
    <source>
        <dbReference type="Proteomes" id="UP000550136"/>
    </source>
</evidence>